<reference evidence="9" key="1">
    <citation type="submission" date="2024-10" db="EMBL/GenBank/DDBJ databases">
        <authorList>
            <person name="Ryan C."/>
        </authorList>
    </citation>
    <scope>NUCLEOTIDE SEQUENCE [LARGE SCALE GENOMIC DNA]</scope>
</reference>
<evidence type="ECO:0000256" key="6">
    <source>
        <dbReference type="SAM" id="MobiDB-lite"/>
    </source>
</evidence>
<evidence type="ECO:0000313" key="10">
    <source>
        <dbReference type="Proteomes" id="UP001497457"/>
    </source>
</evidence>
<dbReference type="GO" id="GO:0000166">
    <property type="term" value="F:nucleotide binding"/>
    <property type="evidence" value="ECO:0007669"/>
    <property type="project" value="UniProtKB-KW"/>
</dbReference>
<accession>A0ABC9BI02</accession>
<dbReference type="SUPFAM" id="SSF52540">
    <property type="entry name" value="P-loop containing nucleoside triphosphate hydrolases"/>
    <property type="match status" value="1"/>
</dbReference>
<evidence type="ECO:0000256" key="5">
    <source>
        <dbReference type="ARBA" id="ARBA00022821"/>
    </source>
</evidence>
<dbReference type="PANTHER" id="PTHR19338">
    <property type="entry name" value="TRANSLOCASE OF INNER MITOCHONDRIAL MEMBRANE 13 HOMOLOG"/>
    <property type="match status" value="1"/>
</dbReference>
<dbReference type="AlphaFoldDB" id="A0ABC9BI02"/>
<dbReference type="InterPro" id="IPR041118">
    <property type="entry name" value="Rx_N"/>
</dbReference>
<evidence type="ECO:0000259" key="8">
    <source>
        <dbReference type="Pfam" id="PF18052"/>
    </source>
</evidence>
<dbReference type="Pfam" id="PF00931">
    <property type="entry name" value="NB-ARC"/>
    <property type="match status" value="1"/>
</dbReference>
<proteinExistence type="inferred from homology"/>
<organism evidence="9 10">
    <name type="scientific">Urochloa decumbens</name>
    <dbReference type="NCBI Taxonomy" id="240449"/>
    <lineage>
        <taxon>Eukaryota</taxon>
        <taxon>Viridiplantae</taxon>
        <taxon>Streptophyta</taxon>
        <taxon>Embryophyta</taxon>
        <taxon>Tracheophyta</taxon>
        <taxon>Spermatophyta</taxon>
        <taxon>Magnoliopsida</taxon>
        <taxon>Liliopsida</taxon>
        <taxon>Poales</taxon>
        <taxon>Poaceae</taxon>
        <taxon>PACMAD clade</taxon>
        <taxon>Panicoideae</taxon>
        <taxon>Panicodae</taxon>
        <taxon>Paniceae</taxon>
        <taxon>Melinidinae</taxon>
        <taxon>Urochloa</taxon>
    </lineage>
</organism>
<keyword evidence="10" id="KW-1185">Reference proteome</keyword>
<evidence type="ECO:0000259" key="7">
    <source>
        <dbReference type="Pfam" id="PF00931"/>
    </source>
</evidence>
<evidence type="ECO:0000256" key="4">
    <source>
        <dbReference type="ARBA" id="ARBA00022741"/>
    </source>
</evidence>
<keyword evidence="5" id="KW-0611">Plant defense</keyword>
<keyword evidence="3" id="KW-0677">Repeat</keyword>
<sequence length="372" mass="41541">MPTGLELATAAFGLANSALDGIVKVSAISDKIAVQLGVERDLAFIHDEFAMMQAFLKQAEKPRAKSSRPRGKVVDTWVRQVRVQDCLEDSALRLRLRRRSACLLRLPRAVKARRRIASDIRNLRAQVDHVSKRRLRYSLVTDDDVDHPSRPPATGDLSSGAITDDDDDGDASGTVGHHEQSSTPARRPPEASSLADLITGGGSELRVISVWGRDDHGRVSLPIVREAYDDASTRASGFTWRAWVHVAHPFKPHEFINNLLSQLDGGAASAQDERFTDDERWFEFERQVEKNKFLFVLDDLAGAEEWFWIKKRLPDKRNGSRIVVCAQHQGIAMLCPDQPIQVLGSKPKISDGDYELLYGHPPPPMYLIITKV</sequence>
<dbReference type="Proteomes" id="UP001497457">
    <property type="component" value="Chromosome 26rd"/>
</dbReference>
<keyword evidence="2" id="KW-0433">Leucine-rich repeat</keyword>
<gene>
    <name evidence="9" type="ORF">URODEC1_LOCUS65055</name>
</gene>
<dbReference type="InterPro" id="IPR002182">
    <property type="entry name" value="NB-ARC"/>
</dbReference>
<dbReference type="InterPro" id="IPR027417">
    <property type="entry name" value="P-loop_NTPase"/>
</dbReference>
<evidence type="ECO:0000313" key="9">
    <source>
        <dbReference type="EMBL" id="CAL5000830.1"/>
    </source>
</evidence>
<name>A0ABC9BI02_9POAL</name>
<dbReference type="PANTHER" id="PTHR19338:SF58">
    <property type="entry name" value="OS09G0517100 PROTEIN"/>
    <property type="match status" value="1"/>
</dbReference>
<dbReference type="GO" id="GO:0006952">
    <property type="term" value="P:defense response"/>
    <property type="evidence" value="ECO:0007669"/>
    <property type="project" value="UniProtKB-KW"/>
</dbReference>
<evidence type="ECO:0000256" key="3">
    <source>
        <dbReference type="ARBA" id="ARBA00022737"/>
    </source>
</evidence>
<feature type="domain" description="NB-ARC" evidence="7">
    <location>
        <begin position="204"/>
        <end position="338"/>
    </location>
</feature>
<comment type="similarity">
    <text evidence="1">Belongs to the disease resistance NB-LRR family.</text>
</comment>
<dbReference type="Gene3D" id="1.20.5.4130">
    <property type="match status" value="1"/>
</dbReference>
<dbReference type="Pfam" id="PF18052">
    <property type="entry name" value="Rx_N"/>
    <property type="match status" value="1"/>
</dbReference>
<dbReference type="Gene3D" id="3.40.50.300">
    <property type="entry name" value="P-loop containing nucleotide triphosphate hydrolases"/>
    <property type="match status" value="1"/>
</dbReference>
<evidence type="ECO:0008006" key="11">
    <source>
        <dbReference type="Google" id="ProtNLM"/>
    </source>
</evidence>
<evidence type="ECO:0000256" key="1">
    <source>
        <dbReference type="ARBA" id="ARBA00008894"/>
    </source>
</evidence>
<feature type="domain" description="Disease resistance N-terminal" evidence="8">
    <location>
        <begin position="26"/>
        <end position="87"/>
    </location>
</feature>
<feature type="region of interest" description="Disordered" evidence="6">
    <location>
        <begin position="141"/>
        <end position="196"/>
    </location>
</feature>
<dbReference type="EMBL" id="OZ075136">
    <property type="protein sequence ID" value="CAL5000830.1"/>
    <property type="molecule type" value="Genomic_DNA"/>
</dbReference>
<protein>
    <recommendedName>
        <fullName evidence="11">NB-ARC domain-containing protein</fullName>
    </recommendedName>
</protein>
<keyword evidence="4" id="KW-0547">Nucleotide-binding</keyword>
<evidence type="ECO:0000256" key="2">
    <source>
        <dbReference type="ARBA" id="ARBA00022614"/>
    </source>
</evidence>